<gene>
    <name evidence="7" type="ORF">GRAN_2685</name>
</gene>
<sequence>MNLDPIELTRKLVNIESISYHEGVVGAFLHEFLEGEGYAVERMAVDQPDPERTPGGGTGERFNVYAVMPGVTADLVLSTHMDTVPPFFGCTEDDEYLYGRGTCDAKGIIAAQVAAADQLRQAGVKVGLLFVVGEERDSGGAKVANLNPRGSSFLINGEPTDNRLALATKGALRVEIRASGRMAHSAYPELGDSAIDKLLAALYDVQQLNLPIEPEIGPTTVNVGLIHGGRAPNVIADKAEAHLLIRTVGPSEDVKRAILKAVGDRAEVTFSLDLTFVRMRRVGSLETMIAKFATDIPSLTRWGEPFLLGPGSIHVAHTTEERISKKELLECVGLYVDLATSLVKG</sequence>
<accession>A0A4Q0T1I4</accession>
<evidence type="ECO:0000256" key="5">
    <source>
        <dbReference type="ARBA" id="ARBA00022833"/>
    </source>
</evidence>
<protein>
    <submittedName>
        <fullName evidence="7">Acetylornithine deacetylase</fullName>
    </submittedName>
</protein>
<evidence type="ECO:0000313" key="7">
    <source>
        <dbReference type="EMBL" id="RXH55828.1"/>
    </source>
</evidence>
<comment type="caution">
    <text evidence="7">The sequence shown here is derived from an EMBL/GenBank/DDBJ whole genome shotgun (WGS) entry which is preliminary data.</text>
</comment>
<keyword evidence="8" id="KW-1185">Reference proteome</keyword>
<evidence type="ECO:0000256" key="3">
    <source>
        <dbReference type="ARBA" id="ARBA00022723"/>
    </source>
</evidence>
<keyword evidence="4" id="KW-0378">Hydrolase</keyword>
<reference evidence="8" key="2">
    <citation type="submission" date="2019-02" db="EMBL/GenBank/DDBJ databases">
        <title>Granulicella sibirica sp. nov., a psychrotolerant acidobacterium isolated from an organic soil layer in forested tundra, West Siberia.</title>
        <authorList>
            <person name="Oshkin I.Y."/>
            <person name="Kulichevskaya I.S."/>
            <person name="Rijpstra W.I.C."/>
            <person name="Sinninghe Damste J.S."/>
            <person name="Rakitin A.L."/>
            <person name="Ravin N.V."/>
            <person name="Dedysh S.N."/>
        </authorList>
    </citation>
    <scope>NUCLEOTIDE SEQUENCE [LARGE SCALE GENOMIC DNA]</scope>
    <source>
        <strain evidence="8">AF10</strain>
    </source>
</reference>
<comment type="similarity">
    <text evidence="2">Belongs to the peptidase M20A family.</text>
</comment>
<dbReference type="InterPro" id="IPR036264">
    <property type="entry name" value="Bact_exopeptidase_dim_dom"/>
</dbReference>
<organism evidence="7 8">
    <name type="scientific">Granulicella sibirica</name>
    <dbReference type="NCBI Taxonomy" id="2479048"/>
    <lineage>
        <taxon>Bacteria</taxon>
        <taxon>Pseudomonadati</taxon>
        <taxon>Acidobacteriota</taxon>
        <taxon>Terriglobia</taxon>
        <taxon>Terriglobales</taxon>
        <taxon>Acidobacteriaceae</taxon>
        <taxon>Granulicella</taxon>
    </lineage>
</organism>
<evidence type="ECO:0000259" key="6">
    <source>
        <dbReference type="Pfam" id="PF07687"/>
    </source>
</evidence>
<dbReference type="SUPFAM" id="SSF55031">
    <property type="entry name" value="Bacterial exopeptidase dimerisation domain"/>
    <property type="match status" value="1"/>
</dbReference>
<feature type="domain" description="Peptidase M20 dimerisation" evidence="6">
    <location>
        <begin position="167"/>
        <end position="257"/>
    </location>
</feature>
<proteinExistence type="inferred from homology"/>
<dbReference type="InterPro" id="IPR011650">
    <property type="entry name" value="Peptidase_M20_dimer"/>
</dbReference>
<dbReference type="GO" id="GO:0046872">
    <property type="term" value="F:metal ion binding"/>
    <property type="evidence" value="ECO:0007669"/>
    <property type="project" value="UniProtKB-KW"/>
</dbReference>
<dbReference type="EMBL" id="RDSM01000002">
    <property type="protein sequence ID" value="RXH55828.1"/>
    <property type="molecule type" value="Genomic_DNA"/>
</dbReference>
<keyword evidence="5" id="KW-0862">Zinc</keyword>
<reference evidence="7 8" key="1">
    <citation type="submission" date="2018-11" db="EMBL/GenBank/DDBJ databases">
        <authorList>
            <person name="Mardanov A.V."/>
            <person name="Ravin N.V."/>
            <person name="Dedysh S.N."/>
        </authorList>
    </citation>
    <scope>NUCLEOTIDE SEQUENCE [LARGE SCALE GENOMIC DNA]</scope>
    <source>
        <strain evidence="7 8">AF10</strain>
    </source>
</reference>
<keyword evidence="3" id="KW-0479">Metal-binding</keyword>
<dbReference type="InterPro" id="IPR050072">
    <property type="entry name" value="Peptidase_M20A"/>
</dbReference>
<dbReference type="RefSeq" id="WP_128913407.1">
    <property type="nucleotide sequence ID" value="NZ_RDSM01000002.1"/>
</dbReference>
<dbReference type="OrthoDB" id="9776600at2"/>
<dbReference type="Pfam" id="PF07687">
    <property type="entry name" value="M20_dimer"/>
    <property type="match status" value="1"/>
</dbReference>
<evidence type="ECO:0000256" key="1">
    <source>
        <dbReference type="ARBA" id="ARBA00001947"/>
    </source>
</evidence>
<dbReference type="Gene3D" id="3.40.630.10">
    <property type="entry name" value="Zn peptidases"/>
    <property type="match status" value="1"/>
</dbReference>
<evidence type="ECO:0000313" key="8">
    <source>
        <dbReference type="Proteomes" id="UP000289437"/>
    </source>
</evidence>
<dbReference type="InterPro" id="IPR002933">
    <property type="entry name" value="Peptidase_M20"/>
</dbReference>
<dbReference type="AlphaFoldDB" id="A0A4Q0T1I4"/>
<dbReference type="PANTHER" id="PTHR43808:SF8">
    <property type="entry name" value="PEPTIDASE M20 DIMERISATION DOMAIN-CONTAINING PROTEIN"/>
    <property type="match status" value="1"/>
</dbReference>
<dbReference type="PANTHER" id="PTHR43808">
    <property type="entry name" value="ACETYLORNITHINE DEACETYLASE"/>
    <property type="match status" value="1"/>
</dbReference>
<comment type="cofactor">
    <cofactor evidence="1">
        <name>Zn(2+)</name>
        <dbReference type="ChEBI" id="CHEBI:29105"/>
    </cofactor>
</comment>
<evidence type="ECO:0000256" key="2">
    <source>
        <dbReference type="ARBA" id="ARBA00006247"/>
    </source>
</evidence>
<dbReference type="Pfam" id="PF01546">
    <property type="entry name" value="Peptidase_M20"/>
    <property type="match status" value="1"/>
</dbReference>
<dbReference type="Proteomes" id="UP000289437">
    <property type="component" value="Unassembled WGS sequence"/>
</dbReference>
<name>A0A4Q0T1I4_9BACT</name>
<dbReference type="Gene3D" id="3.30.70.360">
    <property type="match status" value="1"/>
</dbReference>
<evidence type="ECO:0000256" key="4">
    <source>
        <dbReference type="ARBA" id="ARBA00022801"/>
    </source>
</evidence>
<dbReference type="SUPFAM" id="SSF53187">
    <property type="entry name" value="Zn-dependent exopeptidases"/>
    <property type="match status" value="1"/>
</dbReference>
<dbReference type="GO" id="GO:0016787">
    <property type="term" value="F:hydrolase activity"/>
    <property type="evidence" value="ECO:0007669"/>
    <property type="project" value="UniProtKB-KW"/>
</dbReference>